<feature type="domain" description="AAA+ ATPase" evidence="1">
    <location>
        <begin position="47"/>
        <end position="217"/>
    </location>
</feature>
<dbReference type="EMBL" id="JABCJE010000012">
    <property type="protein sequence ID" value="NVO25238.1"/>
    <property type="molecule type" value="Genomic_DNA"/>
</dbReference>
<evidence type="ECO:0000313" key="3">
    <source>
        <dbReference type="Proteomes" id="UP000592216"/>
    </source>
</evidence>
<dbReference type="Gene3D" id="3.40.50.300">
    <property type="entry name" value="P-loop containing nucleotide triphosphate hydrolases"/>
    <property type="match status" value="1"/>
</dbReference>
<evidence type="ECO:0000313" key="2">
    <source>
        <dbReference type="EMBL" id="NVO25238.1"/>
    </source>
</evidence>
<dbReference type="InterPro" id="IPR003593">
    <property type="entry name" value="AAA+_ATPase"/>
</dbReference>
<dbReference type="PANTHER" id="PTHR35894">
    <property type="entry name" value="GENERAL SECRETION PATHWAY PROTEIN A-RELATED"/>
    <property type="match status" value="1"/>
</dbReference>
<dbReference type="Pfam" id="PF13401">
    <property type="entry name" value="AAA_22"/>
    <property type="match status" value="1"/>
</dbReference>
<organism evidence="2 3">
    <name type="scientific">Donghicola mangrovi</name>
    <dbReference type="NCBI Taxonomy" id="2729614"/>
    <lineage>
        <taxon>Bacteria</taxon>
        <taxon>Pseudomonadati</taxon>
        <taxon>Pseudomonadota</taxon>
        <taxon>Alphaproteobacteria</taxon>
        <taxon>Rhodobacterales</taxon>
        <taxon>Roseobacteraceae</taxon>
        <taxon>Donghicola</taxon>
    </lineage>
</organism>
<dbReference type="SMART" id="SM00382">
    <property type="entry name" value="AAA"/>
    <property type="match status" value="1"/>
</dbReference>
<dbReference type="PANTHER" id="PTHR35894:SF1">
    <property type="entry name" value="PHOSPHORIBULOKINASE _ URIDINE KINASE FAMILY"/>
    <property type="match status" value="1"/>
</dbReference>
<gene>
    <name evidence="2" type="ORF">HJ536_17920</name>
</gene>
<evidence type="ECO:0000259" key="1">
    <source>
        <dbReference type="SMART" id="SM00382"/>
    </source>
</evidence>
<name>A0A850QE64_9RHOB</name>
<dbReference type="InterPro" id="IPR052026">
    <property type="entry name" value="ExeA_AAA_ATPase_DNA-bind"/>
</dbReference>
<comment type="caution">
    <text evidence="2">The sequence shown here is derived from an EMBL/GenBank/DDBJ whole genome shotgun (WGS) entry which is preliminary data.</text>
</comment>
<dbReference type="GO" id="GO:0016887">
    <property type="term" value="F:ATP hydrolysis activity"/>
    <property type="evidence" value="ECO:0007669"/>
    <property type="project" value="InterPro"/>
</dbReference>
<protein>
    <submittedName>
        <fullName evidence="2">AAA family ATPase</fullName>
    </submittedName>
</protein>
<dbReference type="InterPro" id="IPR049945">
    <property type="entry name" value="AAA_22"/>
</dbReference>
<sequence length="288" mass="32152">MSSGAMYAAHFGLKQRPFTLLPDPEFLFWSPQHRRAYSVLEIGILSRAPITLVTGEIGSGKTTLLRQLLNRMEEELTVGLISNATGGRGELIRWALNAFGIEVPEDHADYVDLYQALVDFMVHEYAEGRRIILIIDEAQNLSAESLEELRMLTNVNSNKDELFQLILVGQPELHDLVLQPQLRQLAQRVAASFHLGAMNEAGVRDYIRHRLRIAGGDGEEITADAVHRIFDSTDGIPRLINQLCDLSMMYAWTDDEEFVSAETVDAVLEDGVFFGAQLLGGAQKEKQA</sequence>
<proteinExistence type="predicted"/>
<accession>A0A850QE64</accession>
<dbReference type="SUPFAM" id="SSF52540">
    <property type="entry name" value="P-loop containing nucleoside triphosphate hydrolases"/>
    <property type="match status" value="1"/>
</dbReference>
<dbReference type="AlphaFoldDB" id="A0A850QE64"/>
<dbReference type="Proteomes" id="UP000592216">
    <property type="component" value="Unassembled WGS sequence"/>
</dbReference>
<reference evidence="2 3" key="1">
    <citation type="submission" date="2020-04" db="EMBL/GenBank/DDBJ databases">
        <title>Donghicola sp., a member of the Rhodobacteraceae family isolated from mangrove forest in Thailand.</title>
        <authorList>
            <person name="Charoenyingcharoen P."/>
            <person name="Yukphan P."/>
        </authorList>
    </citation>
    <scope>NUCLEOTIDE SEQUENCE [LARGE SCALE GENOMIC DNA]</scope>
    <source>
        <strain evidence="2 3">B5-SW-15</strain>
    </source>
</reference>
<dbReference type="RefSeq" id="WP_177158788.1">
    <property type="nucleotide sequence ID" value="NZ_JABCJE010000012.1"/>
</dbReference>
<dbReference type="InterPro" id="IPR027417">
    <property type="entry name" value="P-loop_NTPase"/>
</dbReference>